<evidence type="ECO:0000256" key="1">
    <source>
        <dbReference type="ARBA" id="ARBA00001936"/>
    </source>
</evidence>
<dbReference type="GO" id="GO:0030145">
    <property type="term" value="F:manganese ion binding"/>
    <property type="evidence" value="ECO:0007669"/>
    <property type="project" value="InterPro"/>
</dbReference>
<dbReference type="InterPro" id="IPR000086">
    <property type="entry name" value="NUDIX_hydrolase_dom"/>
</dbReference>
<feature type="region of interest" description="Disordered" evidence="8">
    <location>
        <begin position="26"/>
        <end position="51"/>
    </location>
</feature>
<dbReference type="GO" id="GO:0000287">
    <property type="term" value="F:magnesium ion binding"/>
    <property type="evidence" value="ECO:0007669"/>
    <property type="project" value="InterPro"/>
</dbReference>
<dbReference type="Gene3D" id="3.90.79.10">
    <property type="entry name" value="Nucleoside Triphosphate Pyrophosphohydrolase"/>
    <property type="match status" value="1"/>
</dbReference>
<dbReference type="PANTHER" id="PTHR12992:SF11">
    <property type="entry name" value="MITOCHONDRIAL COENZYME A DIPHOSPHATASE NUDT8"/>
    <property type="match status" value="1"/>
</dbReference>
<evidence type="ECO:0000259" key="9">
    <source>
        <dbReference type="PROSITE" id="PS51462"/>
    </source>
</evidence>
<keyword evidence="5" id="KW-0378">Hydrolase</keyword>
<evidence type="ECO:0000256" key="4">
    <source>
        <dbReference type="ARBA" id="ARBA00022723"/>
    </source>
</evidence>
<comment type="cofactor">
    <cofactor evidence="1">
        <name>Mn(2+)</name>
        <dbReference type="ChEBI" id="CHEBI:29035"/>
    </cofactor>
</comment>
<evidence type="ECO:0000256" key="5">
    <source>
        <dbReference type="ARBA" id="ARBA00022801"/>
    </source>
</evidence>
<proteinExistence type="inferred from homology"/>
<evidence type="ECO:0000256" key="7">
    <source>
        <dbReference type="ARBA" id="ARBA00023211"/>
    </source>
</evidence>
<sequence length="255" mass="27878">MSRRSVATDDLALPGWLRGLYDSARRTAPATPGLDGRPAGTRPRRGTEPGRHSAVLLMFSGESWEDGQLLLTHRSPSMRSHAGQVAFPGGRVDPGDRDVIDTALREAAEETGLDRAGVTPLLTLPDAHTHRGASVSPVLAWSPTPGRVWAASPEETDHVFYCSLPELVRPENRLMVGRRHPRTGAPWRGPAFWAEGYLVWGFTAGVLAGVLAAGGWEDAWDRDTTYPLAEMIRRSRNNEKLNDDHRGPRGGKINE</sequence>
<dbReference type="Proteomes" id="UP001139336">
    <property type="component" value="Unassembled WGS sequence"/>
</dbReference>
<comment type="caution">
    <text evidence="10">The sequence shown here is derived from an EMBL/GenBank/DDBJ whole genome shotgun (WGS) entry which is preliminary data.</text>
</comment>
<dbReference type="GO" id="GO:0010945">
    <property type="term" value="F:coenzyme A diphosphatase activity"/>
    <property type="evidence" value="ECO:0007669"/>
    <property type="project" value="InterPro"/>
</dbReference>
<dbReference type="AlphaFoldDB" id="A0A9X1QN90"/>
<organism evidence="10 11">
    <name type="scientific">Corynebacterium uropygiale</name>
    <dbReference type="NCBI Taxonomy" id="1775911"/>
    <lineage>
        <taxon>Bacteria</taxon>
        <taxon>Bacillati</taxon>
        <taxon>Actinomycetota</taxon>
        <taxon>Actinomycetes</taxon>
        <taxon>Mycobacteriales</taxon>
        <taxon>Corynebacteriaceae</taxon>
        <taxon>Corynebacterium</taxon>
    </lineage>
</organism>
<dbReference type="PROSITE" id="PS01293">
    <property type="entry name" value="NUDIX_COA"/>
    <property type="match status" value="1"/>
</dbReference>
<dbReference type="RefSeq" id="WP_236117549.1">
    <property type="nucleotide sequence ID" value="NZ_JAKGSI010000001.1"/>
</dbReference>
<evidence type="ECO:0000256" key="6">
    <source>
        <dbReference type="ARBA" id="ARBA00022842"/>
    </source>
</evidence>
<name>A0A9X1QN90_9CORY</name>
<dbReference type="Pfam" id="PF00293">
    <property type="entry name" value="NUDIX"/>
    <property type="match status" value="1"/>
</dbReference>
<evidence type="ECO:0000313" key="11">
    <source>
        <dbReference type="Proteomes" id="UP001139336"/>
    </source>
</evidence>
<accession>A0A9X1QN90</accession>
<gene>
    <name evidence="10" type="ORF">L1O03_00945</name>
</gene>
<dbReference type="InterPro" id="IPR045121">
    <property type="entry name" value="CoAse"/>
</dbReference>
<comment type="cofactor">
    <cofactor evidence="2">
        <name>Mg(2+)</name>
        <dbReference type="ChEBI" id="CHEBI:18420"/>
    </cofactor>
</comment>
<protein>
    <submittedName>
        <fullName evidence="10">CoA pyrophosphatase</fullName>
    </submittedName>
</protein>
<evidence type="ECO:0000256" key="2">
    <source>
        <dbReference type="ARBA" id="ARBA00001946"/>
    </source>
</evidence>
<keyword evidence="11" id="KW-1185">Reference proteome</keyword>
<evidence type="ECO:0000256" key="8">
    <source>
        <dbReference type="SAM" id="MobiDB-lite"/>
    </source>
</evidence>
<keyword evidence="4" id="KW-0479">Metal-binding</keyword>
<dbReference type="InterPro" id="IPR000059">
    <property type="entry name" value="NUDIX_hydrolase_NudL_CS"/>
</dbReference>
<comment type="similarity">
    <text evidence="3">Belongs to the Nudix hydrolase family. PCD1 subfamily.</text>
</comment>
<keyword evidence="6" id="KW-0460">Magnesium</keyword>
<reference evidence="10" key="1">
    <citation type="submission" date="2022-01" db="EMBL/GenBank/DDBJ databases">
        <title>Corynebacterium sp. nov isolated from isolated from the feces of the greater white-fronted geese (Anser albifrons) at Poyang Lake, PR China.</title>
        <authorList>
            <person name="Liu Q."/>
        </authorList>
    </citation>
    <scope>NUCLEOTIDE SEQUENCE</scope>
    <source>
        <strain evidence="10">JCM 32435</strain>
    </source>
</reference>
<evidence type="ECO:0000313" key="10">
    <source>
        <dbReference type="EMBL" id="MCF4005746.1"/>
    </source>
</evidence>
<dbReference type="CDD" id="cd03426">
    <property type="entry name" value="NUDIX_CoAse_Nudt7"/>
    <property type="match status" value="1"/>
</dbReference>
<dbReference type="PANTHER" id="PTHR12992">
    <property type="entry name" value="NUDIX HYDROLASE"/>
    <property type="match status" value="1"/>
</dbReference>
<dbReference type="GO" id="GO:0009132">
    <property type="term" value="P:nucleoside diphosphate metabolic process"/>
    <property type="evidence" value="ECO:0007669"/>
    <property type="project" value="InterPro"/>
</dbReference>
<dbReference type="InterPro" id="IPR015797">
    <property type="entry name" value="NUDIX_hydrolase-like_dom_sf"/>
</dbReference>
<evidence type="ECO:0000256" key="3">
    <source>
        <dbReference type="ARBA" id="ARBA00006506"/>
    </source>
</evidence>
<dbReference type="EMBL" id="JAKGSI010000001">
    <property type="protein sequence ID" value="MCF4005746.1"/>
    <property type="molecule type" value="Genomic_DNA"/>
</dbReference>
<feature type="domain" description="Nudix hydrolase" evidence="9">
    <location>
        <begin position="50"/>
        <end position="190"/>
    </location>
</feature>
<dbReference type="PROSITE" id="PS51462">
    <property type="entry name" value="NUDIX"/>
    <property type="match status" value="1"/>
</dbReference>
<keyword evidence="7" id="KW-0464">Manganese</keyword>
<dbReference type="SUPFAM" id="SSF55811">
    <property type="entry name" value="Nudix"/>
    <property type="match status" value="1"/>
</dbReference>